<organism evidence="12 13">
    <name type="scientific">Allomesorhizobium camelthorni</name>
    <dbReference type="NCBI Taxonomy" id="475069"/>
    <lineage>
        <taxon>Bacteria</taxon>
        <taxon>Pseudomonadati</taxon>
        <taxon>Pseudomonadota</taxon>
        <taxon>Alphaproteobacteria</taxon>
        <taxon>Hyphomicrobiales</taxon>
        <taxon>Phyllobacteriaceae</taxon>
        <taxon>Allomesorhizobium</taxon>
    </lineage>
</organism>
<dbReference type="PANTHER" id="PTHR11579:SF0">
    <property type="entry name" value="PROTEIN-L-ISOASPARTATE(D-ASPARTATE) O-METHYLTRANSFERASE"/>
    <property type="match status" value="1"/>
</dbReference>
<gene>
    <name evidence="12" type="ORF">G6N73_20955</name>
</gene>
<sequence>MIILPIPARFLLGGPVSFVSDLSHARRSYAEELRVVAPVLRNEAVVEAFATVPREAFAGPGPWLILPPFSNETSFRSPSEDPRWLYHNVLVSIDEARDLNNGQPSLWARLFDSLDLTPGTRVLQVGAGTGYYSAILAELVGPTGRVTAVEYDGVLAARAQANLATWPQVEVVAADGTLHDAGEVDVIIVFAGATHPATLWLDRLAEGGRLLLPLTAAKGRGLLLKATRRGAWFEAESLGPCGFFPCFGLRNDRAAECLARAIRDLKGTPVPIKALHTGAPPENADHVWYAGPGFWLSREPVEA</sequence>
<evidence type="ECO:0000256" key="6">
    <source>
        <dbReference type="ARBA" id="ARBA00022603"/>
    </source>
</evidence>
<name>A0A6G4WFN2_9HYPH</name>
<dbReference type="InterPro" id="IPR000682">
    <property type="entry name" value="PCMT"/>
</dbReference>
<dbReference type="GO" id="GO:0032259">
    <property type="term" value="P:methylation"/>
    <property type="evidence" value="ECO:0007669"/>
    <property type="project" value="UniProtKB-KW"/>
</dbReference>
<dbReference type="InterPro" id="IPR029063">
    <property type="entry name" value="SAM-dependent_MTases_sf"/>
</dbReference>
<evidence type="ECO:0000256" key="3">
    <source>
        <dbReference type="ARBA" id="ARBA00011890"/>
    </source>
</evidence>
<evidence type="ECO:0000256" key="8">
    <source>
        <dbReference type="ARBA" id="ARBA00022691"/>
    </source>
</evidence>
<dbReference type="CDD" id="cd02440">
    <property type="entry name" value="AdoMet_MTases"/>
    <property type="match status" value="1"/>
</dbReference>
<protein>
    <recommendedName>
        <fullName evidence="4">Protein-L-isoaspartate O-methyltransferase</fullName>
        <ecNumber evidence="3">2.1.1.77</ecNumber>
    </recommendedName>
    <alternativeName>
        <fullName evidence="11">L-isoaspartyl protein carboxyl methyltransferase</fullName>
    </alternativeName>
    <alternativeName>
        <fullName evidence="9">Protein L-isoaspartyl methyltransferase</fullName>
    </alternativeName>
    <alternativeName>
        <fullName evidence="10">Protein-beta-aspartate methyltransferase</fullName>
    </alternativeName>
</protein>
<reference evidence="12 13" key="1">
    <citation type="submission" date="2020-02" db="EMBL/GenBank/DDBJ databases">
        <title>Genome sequence of strain CCNWXJ40-4.</title>
        <authorList>
            <person name="Gao J."/>
            <person name="Sun J."/>
        </authorList>
    </citation>
    <scope>NUCLEOTIDE SEQUENCE [LARGE SCALE GENOMIC DNA]</scope>
    <source>
        <strain evidence="12 13">CCNWXJ 40-4</strain>
    </source>
</reference>
<comment type="caution">
    <text evidence="12">The sequence shown here is derived from an EMBL/GenBank/DDBJ whole genome shotgun (WGS) entry which is preliminary data.</text>
</comment>
<dbReference type="GO" id="GO:0004719">
    <property type="term" value="F:protein-L-isoaspartate (D-aspartate) O-methyltransferase activity"/>
    <property type="evidence" value="ECO:0007669"/>
    <property type="project" value="UniProtKB-EC"/>
</dbReference>
<dbReference type="Pfam" id="PF01135">
    <property type="entry name" value="PCMT"/>
    <property type="match status" value="1"/>
</dbReference>
<evidence type="ECO:0000256" key="7">
    <source>
        <dbReference type="ARBA" id="ARBA00022679"/>
    </source>
</evidence>
<keyword evidence="8" id="KW-0949">S-adenosyl-L-methionine</keyword>
<proteinExistence type="inferred from homology"/>
<dbReference type="AlphaFoldDB" id="A0A6G4WFN2"/>
<evidence type="ECO:0000313" key="12">
    <source>
        <dbReference type="EMBL" id="NGO53602.1"/>
    </source>
</evidence>
<keyword evidence="6 12" id="KW-0489">Methyltransferase</keyword>
<dbReference type="SUPFAM" id="SSF53335">
    <property type="entry name" value="S-adenosyl-L-methionine-dependent methyltransferases"/>
    <property type="match status" value="1"/>
</dbReference>
<evidence type="ECO:0000313" key="13">
    <source>
        <dbReference type="Proteomes" id="UP001642900"/>
    </source>
</evidence>
<dbReference type="PANTHER" id="PTHR11579">
    <property type="entry name" value="PROTEIN-L-ISOASPARTATE O-METHYLTRANSFERASE"/>
    <property type="match status" value="1"/>
</dbReference>
<evidence type="ECO:0000256" key="5">
    <source>
        <dbReference type="ARBA" id="ARBA00022490"/>
    </source>
</evidence>
<dbReference type="GO" id="GO:0005737">
    <property type="term" value="C:cytoplasm"/>
    <property type="evidence" value="ECO:0007669"/>
    <property type="project" value="UniProtKB-SubCell"/>
</dbReference>
<keyword evidence="7" id="KW-0808">Transferase</keyword>
<dbReference type="Gene3D" id="3.40.50.150">
    <property type="entry name" value="Vaccinia Virus protein VP39"/>
    <property type="match status" value="1"/>
</dbReference>
<dbReference type="EMBL" id="JAAKZF010000034">
    <property type="protein sequence ID" value="NGO53602.1"/>
    <property type="molecule type" value="Genomic_DNA"/>
</dbReference>
<evidence type="ECO:0000256" key="11">
    <source>
        <dbReference type="ARBA" id="ARBA00031350"/>
    </source>
</evidence>
<comment type="subcellular location">
    <subcellularLocation>
        <location evidence="1">Cytoplasm</location>
    </subcellularLocation>
</comment>
<evidence type="ECO:0000256" key="4">
    <source>
        <dbReference type="ARBA" id="ARBA00013346"/>
    </source>
</evidence>
<evidence type="ECO:0000256" key="2">
    <source>
        <dbReference type="ARBA" id="ARBA00005369"/>
    </source>
</evidence>
<evidence type="ECO:0000256" key="9">
    <source>
        <dbReference type="ARBA" id="ARBA00030757"/>
    </source>
</evidence>
<dbReference type="Proteomes" id="UP001642900">
    <property type="component" value="Unassembled WGS sequence"/>
</dbReference>
<keyword evidence="5" id="KW-0963">Cytoplasm</keyword>
<comment type="similarity">
    <text evidence="2">Belongs to the methyltransferase superfamily. L-isoaspartyl/D-aspartyl protein methyltransferase family.</text>
</comment>
<dbReference type="EC" id="2.1.1.77" evidence="3"/>
<evidence type="ECO:0000256" key="10">
    <source>
        <dbReference type="ARBA" id="ARBA00031323"/>
    </source>
</evidence>
<accession>A0A6G4WFN2</accession>
<evidence type="ECO:0000256" key="1">
    <source>
        <dbReference type="ARBA" id="ARBA00004496"/>
    </source>
</evidence>
<keyword evidence="13" id="KW-1185">Reference proteome</keyword>